<keyword evidence="3" id="KW-1185">Reference proteome</keyword>
<protein>
    <recommendedName>
        <fullName evidence="1">Fungal lipase-type domain-containing protein</fullName>
    </recommendedName>
</protein>
<evidence type="ECO:0000259" key="1">
    <source>
        <dbReference type="Pfam" id="PF01764"/>
    </source>
</evidence>
<dbReference type="AlphaFoldDB" id="A0AA37W6L5"/>
<feature type="domain" description="Fungal lipase-type" evidence="1">
    <location>
        <begin position="86"/>
        <end position="257"/>
    </location>
</feature>
<dbReference type="EMBL" id="BSNM01000003">
    <property type="protein sequence ID" value="GLQ30328.1"/>
    <property type="molecule type" value="Genomic_DNA"/>
</dbReference>
<name>A0AA37W6L5_9GAMM</name>
<comment type="caution">
    <text evidence="2">The sequence shown here is derived from an EMBL/GenBank/DDBJ whole genome shotgun (WGS) entry which is preliminary data.</text>
</comment>
<reference evidence="2" key="1">
    <citation type="journal article" date="2014" name="Int. J. Syst. Evol. Microbiol.">
        <title>Complete genome sequence of Corynebacterium casei LMG S-19264T (=DSM 44701T), isolated from a smear-ripened cheese.</title>
        <authorList>
            <consortium name="US DOE Joint Genome Institute (JGI-PGF)"/>
            <person name="Walter F."/>
            <person name="Albersmeier A."/>
            <person name="Kalinowski J."/>
            <person name="Ruckert C."/>
        </authorList>
    </citation>
    <scope>NUCLEOTIDE SEQUENCE</scope>
    <source>
        <strain evidence="2">NBRC 110071</strain>
    </source>
</reference>
<dbReference type="SUPFAM" id="SSF53474">
    <property type="entry name" value="alpha/beta-Hydrolases"/>
    <property type="match status" value="1"/>
</dbReference>
<sequence>MKYSIEQQMLTLSYISYCGYALTGSDKNNAQKIAPRLVEHLALEPPTADEWKLVWGPAVSEFWFSLFDDNMAYIVQHRKHPHKLAVVFRGTNPVALSNWIVEDFFVFRKKPWKAGCNPVQVYGNRPAKISYGTHVGIEKVKKMEAPVGVPGAGTTMLQFLRIQAETHDKPLEITVTGHSLGATLSSTYGLFLKQSSGQVDIPVQEQWDPEGKASIHVYAFAGATAGNKAFADYSDSLLDDAHLKRLSNSLDIVPHAWNKESVAEMRDLYLPVAKPNILVDIFVTQATLASILCDYTQPQAQQPYLEGELSDVCREYFQQAIYQHVVAYPNLLGLEGILDPLTYFPILKAVLPCYSDKEPQPVTD</sequence>
<gene>
    <name evidence="2" type="ORF">GCM10007876_08060</name>
</gene>
<dbReference type="PANTHER" id="PTHR45856">
    <property type="entry name" value="ALPHA/BETA-HYDROLASES SUPERFAMILY PROTEIN"/>
    <property type="match status" value="1"/>
</dbReference>
<evidence type="ECO:0000313" key="2">
    <source>
        <dbReference type="EMBL" id="GLQ30328.1"/>
    </source>
</evidence>
<accession>A0AA37W6L5</accession>
<dbReference type="InterPro" id="IPR029058">
    <property type="entry name" value="AB_hydrolase_fold"/>
</dbReference>
<dbReference type="Proteomes" id="UP001161389">
    <property type="component" value="Unassembled WGS sequence"/>
</dbReference>
<organism evidence="2 3">
    <name type="scientific">Litoribrevibacter albus</name>
    <dbReference type="NCBI Taxonomy" id="1473156"/>
    <lineage>
        <taxon>Bacteria</taxon>
        <taxon>Pseudomonadati</taxon>
        <taxon>Pseudomonadota</taxon>
        <taxon>Gammaproteobacteria</taxon>
        <taxon>Oceanospirillales</taxon>
        <taxon>Oceanospirillaceae</taxon>
        <taxon>Litoribrevibacter</taxon>
    </lineage>
</organism>
<dbReference type="GO" id="GO:0006629">
    <property type="term" value="P:lipid metabolic process"/>
    <property type="evidence" value="ECO:0007669"/>
    <property type="project" value="InterPro"/>
</dbReference>
<proteinExistence type="predicted"/>
<dbReference type="Pfam" id="PF01764">
    <property type="entry name" value="Lipase_3"/>
    <property type="match status" value="1"/>
</dbReference>
<dbReference type="Gene3D" id="3.40.50.1820">
    <property type="entry name" value="alpha/beta hydrolase"/>
    <property type="match status" value="1"/>
</dbReference>
<dbReference type="InterPro" id="IPR051218">
    <property type="entry name" value="Sec_MonoDiacylglyc_Lipase"/>
</dbReference>
<dbReference type="RefSeq" id="WP_284379069.1">
    <property type="nucleotide sequence ID" value="NZ_BSNM01000003.1"/>
</dbReference>
<reference evidence="2" key="2">
    <citation type="submission" date="2023-01" db="EMBL/GenBank/DDBJ databases">
        <title>Draft genome sequence of Litoribrevibacter albus strain NBRC 110071.</title>
        <authorList>
            <person name="Sun Q."/>
            <person name="Mori K."/>
        </authorList>
    </citation>
    <scope>NUCLEOTIDE SEQUENCE</scope>
    <source>
        <strain evidence="2">NBRC 110071</strain>
    </source>
</reference>
<dbReference type="PANTHER" id="PTHR45856:SF24">
    <property type="entry name" value="FUNGAL LIPASE-LIKE DOMAIN-CONTAINING PROTEIN"/>
    <property type="match status" value="1"/>
</dbReference>
<dbReference type="InterPro" id="IPR002921">
    <property type="entry name" value="Fungal_lipase-type"/>
</dbReference>
<evidence type="ECO:0000313" key="3">
    <source>
        <dbReference type="Proteomes" id="UP001161389"/>
    </source>
</evidence>